<dbReference type="STRING" id="1209931.A0A135SFH8"/>
<dbReference type="EMBL" id="JFFI01002409">
    <property type="protein sequence ID" value="KXH34670.1"/>
    <property type="molecule type" value="Genomic_DNA"/>
</dbReference>
<feature type="compositionally biased region" description="Low complexity" evidence="7">
    <location>
        <begin position="148"/>
        <end position="160"/>
    </location>
</feature>
<dbReference type="Pfam" id="PF02929">
    <property type="entry name" value="Bgal_small_N"/>
    <property type="match status" value="1"/>
</dbReference>
<evidence type="ECO:0000256" key="6">
    <source>
        <dbReference type="ARBA" id="ARBA00032230"/>
    </source>
</evidence>
<keyword evidence="5" id="KW-0326">Glycosidase</keyword>
<dbReference type="PANTHER" id="PTHR46323:SF2">
    <property type="entry name" value="BETA-GALACTOSIDASE"/>
    <property type="match status" value="1"/>
</dbReference>
<reference evidence="9 10" key="1">
    <citation type="submission" date="2014-02" db="EMBL/GenBank/DDBJ databases">
        <title>The genome sequence of Colletotrichum salicis CBS 607.94.</title>
        <authorList>
            <person name="Baroncelli R."/>
            <person name="Thon M.R."/>
        </authorList>
    </citation>
    <scope>NUCLEOTIDE SEQUENCE [LARGE SCALE GENOMIC DNA]</scope>
    <source>
        <strain evidence="9 10">CBS 607.94</strain>
    </source>
</reference>
<dbReference type="InterPro" id="IPR013783">
    <property type="entry name" value="Ig-like_fold"/>
</dbReference>
<sequence>MVPEAQSSSQRAKVCIGPAPILKAPIAILLLHFRNLHVTTCKPPPTFNSSLSCVIYLLSKQHYATQDTDLHAPSIPHLRSSCLHRPRLCPSLESTSASSSASVAGAELCTTTTTTMSEISDDYVDISSETDLHLSVYMEKLGRHRRLGSSSSEGSSTAGPSREETTTAVVEAPVHSFPKSLPDWSNLKVLHRNTLPPRSYFFLYNTEEDALTRDTSKSKSLLLSGKWKFHLTTSPFHEPRGFYKTDYDTSEWDDIVVPGMWQCQGYGKGPQYTNLNFPWPVDAPNIPYDDNECGRHVTTFKVGDDFADHQLRLRFEGVDSAFTVWVNGKEVGYSQGARNPSEFDVTDFIKVGEDNLLAVEVYQRCDGTYLEDQDQWWLSGIFRDVYLHAFPKFHPIDYHVHTLLDDDYKDATLKVDVEMSQGAYVDMKLLDADGKLIAKDMKIIDRHNSFDIRVKNPHKWTAETPYLYTLVLNFKKCSLVQRVGFRRAELIKGVFSINGDPIKIRGVNRHEHHPDSGRAVPYDFLKRDLLLMKHFNVNGIRTSHYINDPRLYDLADELGIWILDEADLECHGFGVLGNAGESWATDNPDWREAYEDRARQMVQRDKNHASVIMWSLGNESFYGRNHQHMYDVIKSIDKSRLVHYEGDWNASTADIYSRMYASADDIINTASQKDWAKPLVLCEYIHAMGNGPGGIKEYIDAFYNYPRLMGGFVWEWANHGLRTKNDDGEEYMGYGGDFGDVPNDYNFVFDGLCFANHTPTPGLVEYGKAIEPVQTLEIKENEVTIINRYDIVSLDHLTATWHIVADGMVIGGDQEVEIPKGIKPHTKAHLKIKGLPKNLTAEAYLHIDFFLAKGTNWAKEGHRVAFGQLPLSKPPSMSTILSSLSNPFLDPVPTIQQTSPSLLSITSATGLSTWGLDLQLGTLTSWRKASRPHLELLTSPFVMDFYRALTDNDRGGRFGQQWEDRRLHQTSHNIKRVEWRKEKHGLVVNVHSRIAPPVLAWGVDTYTTFTFHGEAVYVKIKGKPSGPLVPDTFARIGLTFGLKGVDKVAWWGRGPGESYSDKKMAQAFGNWEETVDDLFVDYEFPQDGGNRTDVRWVEFRGQLPDGESGVVDKSKPVERLVRARFGDLEGASFSAMHYTTKDLDECKHPYELYKRKREDTVVRLDWAHHGLGTGSCGPATLPAYELKSKDFEFELVLD</sequence>
<dbReference type="Pfam" id="PF02836">
    <property type="entry name" value="Glyco_hydro_2_C"/>
    <property type="match status" value="1"/>
</dbReference>
<organism evidence="9 10">
    <name type="scientific">Colletotrichum salicis</name>
    <dbReference type="NCBI Taxonomy" id="1209931"/>
    <lineage>
        <taxon>Eukaryota</taxon>
        <taxon>Fungi</taxon>
        <taxon>Dikarya</taxon>
        <taxon>Ascomycota</taxon>
        <taxon>Pezizomycotina</taxon>
        <taxon>Sordariomycetes</taxon>
        <taxon>Hypocreomycetidae</taxon>
        <taxon>Glomerellales</taxon>
        <taxon>Glomerellaceae</taxon>
        <taxon>Colletotrichum</taxon>
        <taxon>Colletotrichum acutatum species complex</taxon>
    </lineage>
</organism>
<dbReference type="InterPro" id="IPR017853">
    <property type="entry name" value="GH"/>
</dbReference>
<dbReference type="PANTHER" id="PTHR46323">
    <property type="entry name" value="BETA-GALACTOSIDASE"/>
    <property type="match status" value="1"/>
</dbReference>
<gene>
    <name evidence="9" type="ORF">CSAL01_08672</name>
</gene>
<comment type="similarity">
    <text evidence="2">Belongs to the glycosyl hydrolase 2 family.</text>
</comment>
<dbReference type="Gene3D" id="2.60.40.10">
    <property type="entry name" value="Immunoglobulins"/>
    <property type="match status" value="2"/>
</dbReference>
<dbReference type="SMART" id="SM01038">
    <property type="entry name" value="Bgal_small_N"/>
    <property type="match status" value="1"/>
</dbReference>
<accession>A0A135SFH8</accession>
<feature type="domain" description="Beta galactosidase small chain/" evidence="8">
    <location>
        <begin position="910"/>
        <end position="1198"/>
    </location>
</feature>
<dbReference type="Gene3D" id="2.70.98.10">
    <property type="match status" value="1"/>
</dbReference>
<dbReference type="Proteomes" id="UP000070121">
    <property type="component" value="Unassembled WGS sequence"/>
</dbReference>
<dbReference type="SUPFAM" id="SSF49303">
    <property type="entry name" value="beta-Galactosidase/glucuronidase domain"/>
    <property type="match status" value="2"/>
</dbReference>
<dbReference type="SUPFAM" id="SSF49785">
    <property type="entry name" value="Galactose-binding domain-like"/>
    <property type="match status" value="1"/>
</dbReference>
<dbReference type="GO" id="GO:0009341">
    <property type="term" value="C:beta-galactosidase complex"/>
    <property type="evidence" value="ECO:0007669"/>
    <property type="project" value="InterPro"/>
</dbReference>
<dbReference type="Pfam" id="PF00703">
    <property type="entry name" value="Glyco_hydro_2"/>
    <property type="match status" value="1"/>
</dbReference>
<dbReference type="Pfam" id="PF16353">
    <property type="entry name" value="LacZ_4"/>
    <property type="match status" value="1"/>
</dbReference>
<evidence type="ECO:0000256" key="3">
    <source>
        <dbReference type="ARBA" id="ARBA00012756"/>
    </source>
</evidence>
<dbReference type="InterPro" id="IPR032312">
    <property type="entry name" value="LacZ_4"/>
</dbReference>
<dbReference type="GO" id="GO:0005990">
    <property type="term" value="P:lactose catabolic process"/>
    <property type="evidence" value="ECO:0007669"/>
    <property type="project" value="TreeGrafter"/>
</dbReference>
<keyword evidence="10" id="KW-1185">Reference proteome</keyword>
<dbReference type="Gene3D" id="2.60.120.260">
    <property type="entry name" value="Galactose-binding domain-like"/>
    <property type="match status" value="1"/>
</dbReference>
<name>A0A135SFH8_9PEZI</name>
<comment type="caution">
    <text evidence="9">The sequence shown here is derived from an EMBL/GenBank/DDBJ whole genome shotgun (WGS) entry which is preliminary data.</text>
</comment>
<dbReference type="GO" id="GO:0030246">
    <property type="term" value="F:carbohydrate binding"/>
    <property type="evidence" value="ECO:0007669"/>
    <property type="project" value="InterPro"/>
</dbReference>
<protein>
    <recommendedName>
        <fullName evidence="3">beta-galactosidase</fullName>
        <ecNumber evidence="3">3.2.1.23</ecNumber>
    </recommendedName>
    <alternativeName>
        <fullName evidence="6">Lactase</fullName>
    </alternativeName>
</protein>
<dbReference type="FunFam" id="3.20.20.80:FF:000018">
    <property type="entry name" value="Beta-galactosidase"/>
    <property type="match status" value="1"/>
</dbReference>
<feature type="region of interest" description="Disordered" evidence="7">
    <location>
        <begin position="145"/>
        <end position="167"/>
    </location>
</feature>
<evidence type="ECO:0000313" key="10">
    <source>
        <dbReference type="Proteomes" id="UP000070121"/>
    </source>
</evidence>
<dbReference type="InterPro" id="IPR006102">
    <property type="entry name" value="Ig-like_GH2"/>
</dbReference>
<dbReference type="AlphaFoldDB" id="A0A135SFH8"/>
<evidence type="ECO:0000259" key="8">
    <source>
        <dbReference type="SMART" id="SM01038"/>
    </source>
</evidence>
<dbReference type="Gene3D" id="3.20.20.80">
    <property type="entry name" value="Glycosidases"/>
    <property type="match status" value="1"/>
</dbReference>
<evidence type="ECO:0000256" key="5">
    <source>
        <dbReference type="ARBA" id="ARBA00023295"/>
    </source>
</evidence>
<dbReference type="Pfam" id="PF02837">
    <property type="entry name" value="Glyco_hydro_2_N"/>
    <property type="match status" value="1"/>
</dbReference>
<evidence type="ECO:0000256" key="1">
    <source>
        <dbReference type="ARBA" id="ARBA00001412"/>
    </source>
</evidence>
<dbReference type="InterPro" id="IPR023232">
    <property type="entry name" value="Glyco_hydro_2_AS"/>
</dbReference>
<dbReference type="InterPro" id="IPR004199">
    <property type="entry name" value="B-gal_small/dom_5"/>
</dbReference>
<dbReference type="InterPro" id="IPR050347">
    <property type="entry name" value="Bact_Beta-galactosidase"/>
</dbReference>
<dbReference type="InterPro" id="IPR014718">
    <property type="entry name" value="GH-type_carb-bd"/>
</dbReference>
<dbReference type="InterPro" id="IPR011013">
    <property type="entry name" value="Gal_mutarotase_sf_dom"/>
</dbReference>
<evidence type="ECO:0000256" key="4">
    <source>
        <dbReference type="ARBA" id="ARBA00022801"/>
    </source>
</evidence>
<dbReference type="InterPro" id="IPR036156">
    <property type="entry name" value="Beta-gal/glucu_dom_sf"/>
</dbReference>
<proteinExistence type="inferred from homology"/>
<dbReference type="SUPFAM" id="SSF51445">
    <property type="entry name" value="(Trans)glycosidases"/>
    <property type="match status" value="1"/>
</dbReference>
<dbReference type="SUPFAM" id="SSF74650">
    <property type="entry name" value="Galactose mutarotase-like"/>
    <property type="match status" value="1"/>
</dbReference>
<dbReference type="InterPro" id="IPR006104">
    <property type="entry name" value="Glyco_hydro_2_N"/>
</dbReference>
<dbReference type="PROSITE" id="PS00608">
    <property type="entry name" value="GLYCOSYL_HYDROL_F2_2"/>
    <property type="match status" value="1"/>
</dbReference>
<dbReference type="InterPro" id="IPR008979">
    <property type="entry name" value="Galactose-bd-like_sf"/>
</dbReference>
<evidence type="ECO:0000256" key="7">
    <source>
        <dbReference type="SAM" id="MobiDB-lite"/>
    </source>
</evidence>
<keyword evidence="4 9" id="KW-0378">Hydrolase</keyword>
<dbReference type="OrthoDB" id="408320at2759"/>
<comment type="catalytic activity">
    <reaction evidence="1">
        <text>Hydrolysis of terminal non-reducing beta-D-galactose residues in beta-D-galactosides.</text>
        <dbReference type="EC" id="3.2.1.23"/>
    </reaction>
</comment>
<evidence type="ECO:0000313" key="9">
    <source>
        <dbReference type="EMBL" id="KXH34670.1"/>
    </source>
</evidence>
<dbReference type="InterPro" id="IPR006101">
    <property type="entry name" value="Glyco_hydro_2"/>
</dbReference>
<dbReference type="EC" id="3.2.1.23" evidence="3"/>
<dbReference type="InterPro" id="IPR006103">
    <property type="entry name" value="Glyco_hydro_2_cat"/>
</dbReference>
<evidence type="ECO:0000256" key="2">
    <source>
        <dbReference type="ARBA" id="ARBA00007401"/>
    </source>
</evidence>
<dbReference type="PRINTS" id="PR00132">
    <property type="entry name" value="GLHYDRLASE2"/>
</dbReference>
<dbReference type="GO" id="GO:0004565">
    <property type="term" value="F:beta-galactosidase activity"/>
    <property type="evidence" value="ECO:0007669"/>
    <property type="project" value="UniProtKB-EC"/>
</dbReference>